<proteinExistence type="predicted"/>
<dbReference type="Proteomes" id="UP001596514">
    <property type="component" value="Unassembled WGS sequence"/>
</dbReference>
<keyword evidence="4" id="KW-1185">Reference proteome</keyword>
<feature type="region of interest" description="Disordered" evidence="1">
    <location>
        <begin position="62"/>
        <end position="82"/>
    </location>
</feature>
<evidence type="ECO:0000313" key="4">
    <source>
        <dbReference type="Proteomes" id="UP001596514"/>
    </source>
</evidence>
<protein>
    <recommendedName>
        <fullName evidence="5">Phage holin family protein</fullName>
    </recommendedName>
</protein>
<reference evidence="4" key="1">
    <citation type="journal article" date="2019" name="Int. J. Syst. Evol. Microbiol.">
        <title>The Global Catalogue of Microorganisms (GCM) 10K type strain sequencing project: providing services to taxonomists for standard genome sequencing and annotation.</title>
        <authorList>
            <consortium name="The Broad Institute Genomics Platform"/>
            <consortium name="The Broad Institute Genome Sequencing Center for Infectious Disease"/>
            <person name="Wu L."/>
            <person name="Ma J."/>
        </authorList>
    </citation>
    <scope>NUCLEOTIDE SEQUENCE [LARGE SCALE GENOMIC DNA]</scope>
    <source>
        <strain evidence="4">JCM 10083</strain>
    </source>
</reference>
<name>A0ABW2T8V6_9ACTN</name>
<accession>A0ABW2T8V6</accession>
<keyword evidence="2" id="KW-0472">Membrane</keyword>
<keyword evidence="2" id="KW-0812">Transmembrane</keyword>
<evidence type="ECO:0000313" key="3">
    <source>
        <dbReference type="EMBL" id="MFC7604879.1"/>
    </source>
</evidence>
<comment type="caution">
    <text evidence="3">The sequence shown here is derived from an EMBL/GenBank/DDBJ whole genome shotgun (WGS) entry which is preliminary data.</text>
</comment>
<organism evidence="3 4">
    <name type="scientific">Streptosporangium amethystogenes subsp. fukuiense</name>
    <dbReference type="NCBI Taxonomy" id="698418"/>
    <lineage>
        <taxon>Bacteria</taxon>
        <taxon>Bacillati</taxon>
        <taxon>Actinomycetota</taxon>
        <taxon>Actinomycetes</taxon>
        <taxon>Streptosporangiales</taxon>
        <taxon>Streptosporangiaceae</taxon>
        <taxon>Streptosporangium</taxon>
    </lineage>
</organism>
<gene>
    <name evidence="3" type="ORF">ACFQVD_32720</name>
</gene>
<feature type="region of interest" description="Disordered" evidence="1">
    <location>
        <begin position="110"/>
        <end position="137"/>
    </location>
</feature>
<feature type="transmembrane region" description="Helical" evidence="2">
    <location>
        <begin position="37"/>
        <end position="59"/>
    </location>
</feature>
<sequence>MAAERMLWRRGLLITASVVLSVAVSVAGNQVLNDGVWNGWWALIALALGAAATAVAYRLTDASSSQDRTAGPSGAASSSIQSVMRSSASGDIVQAHDLADGIRIAPGASTSAAPIPAPASPAMPVQEVPDEEPTGSPGIGQSVTGSIIGGSIIQISGAGGDVTIERS</sequence>
<dbReference type="RefSeq" id="WP_343971392.1">
    <property type="nucleotide sequence ID" value="NZ_BAAAGK010000089.1"/>
</dbReference>
<evidence type="ECO:0008006" key="5">
    <source>
        <dbReference type="Google" id="ProtNLM"/>
    </source>
</evidence>
<evidence type="ECO:0000256" key="1">
    <source>
        <dbReference type="SAM" id="MobiDB-lite"/>
    </source>
</evidence>
<dbReference type="EMBL" id="JBHTEE010000001">
    <property type="protein sequence ID" value="MFC7604879.1"/>
    <property type="molecule type" value="Genomic_DNA"/>
</dbReference>
<evidence type="ECO:0000256" key="2">
    <source>
        <dbReference type="SAM" id="Phobius"/>
    </source>
</evidence>
<keyword evidence="2" id="KW-1133">Transmembrane helix</keyword>